<dbReference type="AlphaFoldDB" id="A0ABD3E0E3"/>
<keyword evidence="2" id="KW-1185">Reference proteome</keyword>
<protein>
    <submittedName>
        <fullName evidence="1">Uncharacterized protein</fullName>
    </submittedName>
</protein>
<comment type="caution">
    <text evidence="1">The sequence shown here is derived from an EMBL/GenBank/DDBJ whole genome shotgun (WGS) entry which is preliminary data.</text>
</comment>
<dbReference type="Proteomes" id="UP001632038">
    <property type="component" value="Unassembled WGS sequence"/>
</dbReference>
<accession>A0ABD3E0E3</accession>
<name>A0ABD3E0E3_9LAMI</name>
<dbReference type="EMBL" id="JAVIJP010000009">
    <property type="protein sequence ID" value="KAL3647963.1"/>
    <property type="molecule type" value="Genomic_DNA"/>
</dbReference>
<evidence type="ECO:0000313" key="1">
    <source>
        <dbReference type="EMBL" id="KAL3647963.1"/>
    </source>
</evidence>
<organism evidence="1 2">
    <name type="scientific">Castilleja foliolosa</name>
    <dbReference type="NCBI Taxonomy" id="1961234"/>
    <lineage>
        <taxon>Eukaryota</taxon>
        <taxon>Viridiplantae</taxon>
        <taxon>Streptophyta</taxon>
        <taxon>Embryophyta</taxon>
        <taxon>Tracheophyta</taxon>
        <taxon>Spermatophyta</taxon>
        <taxon>Magnoliopsida</taxon>
        <taxon>eudicotyledons</taxon>
        <taxon>Gunneridae</taxon>
        <taxon>Pentapetalae</taxon>
        <taxon>asterids</taxon>
        <taxon>lamiids</taxon>
        <taxon>Lamiales</taxon>
        <taxon>Orobanchaceae</taxon>
        <taxon>Pedicularideae</taxon>
        <taxon>Castillejinae</taxon>
        <taxon>Castilleja</taxon>
    </lineage>
</organism>
<proteinExistence type="predicted"/>
<evidence type="ECO:0000313" key="2">
    <source>
        <dbReference type="Proteomes" id="UP001632038"/>
    </source>
</evidence>
<gene>
    <name evidence="1" type="ORF">CASFOL_008931</name>
</gene>
<reference evidence="2" key="1">
    <citation type="journal article" date="2024" name="IScience">
        <title>Strigolactones Initiate the Formation of Haustorium-like Structures in Castilleja.</title>
        <authorList>
            <person name="Buerger M."/>
            <person name="Peterson D."/>
            <person name="Chory J."/>
        </authorList>
    </citation>
    <scope>NUCLEOTIDE SEQUENCE [LARGE SCALE GENOMIC DNA]</scope>
</reference>
<sequence>MKDEREEKVNSVSLINLVWVASLVDSGSDGHYRHNAERLLAVFEKRLKETAMALPLMCCGADVIHIDSNNVDEIGFWEVNNEKIAVMARTSRVALRFSIRNLLNLFLQNEHCSLSFG</sequence>